<evidence type="ECO:0000313" key="2">
    <source>
        <dbReference type="Proteomes" id="UP001148312"/>
    </source>
</evidence>
<sequence length="89" mass="10057">MHLFGEVAHPTTQENRDSALSLIGVKSSHPSQPWQSPVYLRRVVEHENPVTLCRDAERSRSIVWAAVEPASSHWAYRIALEITKSGCFM</sequence>
<protein>
    <submittedName>
        <fullName evidence="1">Uncharacterized protein</fullName>
    </submittedName>
</protein>
<dbReference type="Proteomes" id="UP001148312">
    <property type="component" value="Unassembled WGS sequence"/>
</dbReference>
<keyword evidence="2" id="KW-1185">Reference proteome</keyword>
<dbReference type="AlphaFoldDB" id="A0A9W9X7L4"/>
<name>A0A9W9X7L4_9EURO</name>
<reference evidence="1" key="1">
    <citation type="submission" date="2022-12" db="EMBL/GenBank/DDBJ databases">
        <authorList>
            <person name="Petersen C."/>
        </authorList>
    </citation>
    <scope>NUCLEOTIDE SEQUENCE</scope>
    <source>
        <strain evidence="1">IBT 30728</strain>
    </source>
</reference>
<organism evidence="1 2">
    <name type="scientific">Penicillium diatomitis</name>
    <dbReference type="NCBI Taxonomy" id="2819901"/>
    <lineage>
        <taxon>Eukaryota</taxon>
        <taxon>Fungi</taxon>
        <taxon>Dikarya</taxon>
        <taxon>Ascomycota</taxon>
        <taxon>Pezizomycotina</taxon>
        <taxon>Eurotiomycetes</taxon>
        <taxon>Eurotiomycetidae</taxon>
        <taxon>Eurotiales</taxon>
        <taxon>Aspergillaceae</taxon>
        <taxon>Penicillium</taxon>
    </lineage>
</organism>
<reference evidence="1" key="2">
    <citation type="journal article" date="2023" name="IMA Fungus">
        <title>Comparative genomic study of the Penicillium genus elucidates a diverse pangenome and 15 lateral gene transfer events.</title>
        <authorList>
            <person name="Petersen C."/>
            <person name="Sorensen T."/>
            <person name="Nielsen M.R."/>
            <person name="Sondergaard T.E."/>
            <person name="Sorensen J.L."/>
            <person name="Fitzpatrick D.A."/>
            <person name="Frisvad J.C."/>
            <person name="Nielsen K.L."/>
        </authorList>
    </citation>
    <scope>NUCLEOTIDE SEQUENCE</scope>
    <source>
        <strain evidence="1">IBT 30728</strain>
    </source>
</reference>
<accession>A0A9W9X7L4</accession>
<dbReference type="EMBL" id="JAPWDQ010000005">
    <property type="protein sequence ID" value="KAJ5485170.1"/>
    <property type="molecule type" value="Genomic_DNA"/>
</dbReference>
<proteinExistence type="predicted"/>
<evidence type="ECO:0000313" key="1">
    <source>
        <dbReference type="EMBL" id="KAJ5485170.1"/>
    </source>
</evidence>
<dbReference type="GeneID" id="81625009"/>
<dbReference type="RefSeq" id="XP_056789954.1">
    <property type="nucleotide sequence ID" value="XM_056934760.1"/>
</dbReference>
<comment type="caution">
    <text evidence="1">The sequence shown here is derived from an EMBL/GenBank/DDBJ whole genome shotgun (WGS) entry which is preliminary data.</text>
</comment>
<gene>
    <name evidence="1" type="ORF">N7539_005158</name>
</gene>